<proteinExistence type="predicted"/>
<feature type="transmembrane region" description="Helical" evidence="1">
    <location>
        <begin position="136"/>
        <end position="169"/>
    </location>
</feature>
<organism evidence="2 3">
    <name type="scientific">Micromonospora matsumotoense</name>
    <dbReference type="NCBI Taxonomy" id="121616"/>
    <lineage>
        <taxon>Bacteria</taxon>
        <taxon>Bacillati</taxon>
        <taxon>Actinomycetota</taxon>
        <taxon>Actinomycetes</taxon>
        <taxon>Micromonosporales</taxon>
        <taxon>Micromonosporaceae</taxon>
        <taxon>Micromonospora</taxon>
    </lineage>
</organism>
<feature type="transmembrane region" description="Helical" evidence="1">
    <location>
        <begin position="536"/>
        <end position="554"/>
    </location>
</feature>
<sequence length="668" mass="68562">MLTRSVDRLVGALLHTAARRWPVDLREEQAAEWAGEMHALAAEVDSPPAVRAWRRLCFAASLACARAPERSPLTAPGLLGGAARTATAVIVLLLVPIGAIVLSTVAQMTVDMAVRSLPGVNDGVFGVLSGRSGPAAVGYGGVAVAACVLGAGGCAAAGGAAAAGVPAVAGWLRGTVVGYAIIPALTAAAPVYLWMLINAAPARDLLLLVSATLGWVTLLAATLGAMVRLDRRGHRHRAVAVGVAGGLLAVEVTVAVTVLPTAPPAHAFLALPMYLTGAWEQLSQRVGVTGFQLSRTLLPATAFLLWYGRRLAHPATTSAVHAQPVEHNGNPPPAGVVRAGPAVRDWPRRVGLASAILGCLIWALALGLATPAADPAATSRTQIRFIWTYEIRLAAFVLIAVATALATSRLIAVLPLMIVPVADAIGSAHAPRGILPTAAYALLAAVALHTALTLGRRLDHAAPAPTPAAQRKRLVMLAGIAACCAPVLAEQTGHVDEIVIRSTSLTTASAAVATLLGVVAGACALAARSRAPQRRYGLPVALGIGAVAGVFVAIGPPDSYTLAANGPFTALVLIAAVNRMTWLAAFAATTATAALLLVSHVVNLVGAILDTMSLFWLVHATVGGWDWWLIPQPMIAHSALFGATIALVFTAGRRYLHQTAGTPTRAHN</sequence>
<dbReference type="EMBL" id="FMCU01000023">
    <property type="protein sequence ID" value="SCF47760.1"/>
    <property type="molecule type" value="Genomic_DNA"/>
</dbReference>
<feature type="transmembrane region" description="Helical" evidence="1">
    <location>
        <begin position="505"/>
        <end position="527"/>
    </location>
</feature>
<feature type="transmembrane region" description="Helical" evidence="1">
    <location>
        <begin position="88"/>
        <end position="110"/>
    </location>
</feature>
<dbReference type="Proteomes" id="UP000198797">
    <property type="component" value="Unassembled WGS sequence"/>
</dbReference>
<feature type="transmembrane region" description="Helical" evidence="1">
    <location>
        <begin position="176"/>
        <end position="199"/>
    </location>
</feature>
<feature type="transmembrane region" description="Helical" evidence="1">
    <location>
        <begin position="584"/>
        <end position="609"/>
    </location>
</feature>
<protein>
    <submittedName>
        <fullName evidence="2">Uncharacterized protein</fullName>
    </submittedName>
</protein>
<feature type="transmembrane region" description="Helical" evidence="1">
    <location>
        <begin position="350"/>
        <end position="372"/>
    </location>
</feature>
<accession>A0A1C5ARF1</accession>
<feature type="transmembrane region" description="Helical" evidence="1">
    <location>
        <begin position="560"/>
        <end position="577"/>
    </location>
</feature>
<evidence type="ECO:0000256" key="1">
    <source>
        <dbReference type="SAM" id="Phobius"/>
    </source>
</evidence>
<gene>
    <name evidence="2" type="ORF">GA0070216_12379</name>
</gene>
<evidence type="ECO:0000313" key="2">
    <source>
        <dbReference type="EMBL" id="SCF47760.1"/>
    </source>
</evidence>
<keyword evidence="1" id="KW-1133">Transmembrane helix</keyword>
<feature type="transmembrane region" description="Helical" evidence="1">
    <location>
        <begin position="393"/>
        <end position="422"/>
    </location>
</feature>
<keyword evidence="1" id="KW-0472">Membrane</keyword>
<dbReference type="AlphaFoldDB" id="A0A1C5ARF1"/>
<keyword evidence="1" id="KW-0812">Transmembrane</keyword>
<feature type="transmembrane region" description="Helical" evidence="1">
    <location>
        <begin position="474"/>
        <end position="493"/>
    </location>
</feature>
<evidence type="ECO:0000313" key="3">
    <source>
        <dbReference type="Proteomes" id="UP000198797"/>
    </source>
</evidence>
<reference evidence="3" key="1">
    <citation type="submission" date="2016-06" db="EMBL/GenBank/DDBJ databases">
        <authorList>
            <person name="Varghese N."/>
            <person name="Submissions Spin"/>
        </authorList>
    </citation>
    <scope>NUCLEOTIDE SEQUENCE [LARGE SCALE GENOMIC DNA]</scope>
    <source>
        <strain evidence="3">DSM 44100</strain>
    </source>
</reference>
<name>A0A1C5ARF1_9ACTN</name>
<keyword evidence="3" id="KW-1185">Reference proteome</keyword>
<feature type="transmembrane region" description="Helical" evidence="1">
    <location>
        <begin position="629"/>
        <end position="649"/>
    </location>
</feature>
<feature type="transmembrane region" description="Helical" evidence="1">
    <location>
        <begin position="205"/>
        <end position="227"/>
    </location>
</feature>
<feature type="transmembrane region" description="Helical" evidence="1">
    <location>
        <begin position="434"/>
        <end position="454"/>
    </location>
</feature>
<feature type="transmembrane region" description="Helical" evidence="1">
    <location>
        <begin position="239"/>
        <end position="259"/>
    </location>
</feature>